<feature type="region of interest" description="Disordered" evidence="1">
    <location>
        <begin position="1"/>
        <end position="30"/>
    </location>
</feature>
<proteinExistence type="predicted"/>
<evidence type="ECO:0000256" key="1">
    <source>
        <dbReference type="SAM" id="MobiDB-lite"/>
    </source>
</evidence>
<name>A0A7J9MPY3_GOSSC</name>
<dbReference type="OrthoDB" id="979462at2759"/>
<comment type="caution">
    <text evidence="2">The sequence shown here is derived from an EMBL/GenBank/DDBJ whole genome shotgun (WGS) entry which is preliminary data.</text>
</comment>
<accession>A0A7J9MPY3</accession>
<organism evidence="2 3">
    <name type="scientific">Gossypium schwendimanii</name>
    <name type="common">Cotton</name>
    <dbReference type="NCBI Taxonomy" id="34291"/>
    <lineage>
        <taxon>Eukaryota</taxon>
        <taxon>Viridiplantae</taxon>
        <taxon>Streptophyta</taxon>
        <taxon>Embryophyta</taxon>
        <taxon>Tracheophyta</taxon>
        <taxon>Spermatophyta</taxon>
        <taxon>Magnoliopsida</taxon>
        <taxon>eudicotyledons</taxon>
        <taxon>Gunneridae</taxon>
        <taxon>Pentapetalae</taxon>
        <taxon>rosids</taxon>
        <taxon>malvids</taxon>
        <taxon>Malvales</taxon>
        <taxon>Malvaceae</taxon>
        <taxon>Malvoideae</taxon>
        <taxon>Gossypium</taxon>
    </lineage>
</organism>
<protein>
    <submittedName>
        <fullName evidence="2">Uncharacterized protein</fullName>
    </submittedName>
</protein>
<dbReference type="AlphaFoldDB" id="A0A7J9MPY3"/>
<evidence type="ECO:0000313" key="2">
    <source>
        <dbReference type="EMBL" id="MBA0873195.1"/>
    </source>
</evidence>
<keyword evidence="3" id="KW-1185">Reference proteome</keyword>
<sequence>MEDDNDGNRASFKDMLLGESRSHSDAQEDDDVVLLEGDAIREIVDEIPSTHFAGRIHALIVKSIARTILSS</sequence>
<dbReference type="EMBL" id="JABFAF010000012">
    <property type="protein sequence ID" value="MBA0873195.1"/>
    <property type="molecule type" value="Genomic_DNA"/>
</dbReference>
<evidence type="ECO:0000313" key="3">
    <source>
        <dbReference type="Proteomes" id="UP000593576"/>
    </source>
</evidence>
<gene>
    <name evidence="2" type="ORF">Goshw_028970</name>
</gene>
<dbReference type="Proteomes" id="UP000593576">
    <property type="component" value="Unassembled WGS sequence"/>
</dbReference>
<reference evidence="2 3" key="1">
    <citation type="journal article" date="2019" name="Genome Biol. Evol.">
        <title>Insights into the evolution of the New World diploid cottons (Gossypium, subgenus Houzingenia) based on genome sequencing.</title>
        <authorList>
            <person name="Grover C.E."/>
            <person name="Arick M.A. 2nd"/>
            <person name="Thrash A."/>
            <person name="Conover J.L."/>
            <person name="Sanders W.S."/>
            <person name="Peterson D.G."/>
            <person name="Frelichowski J.E."/>
            <person name="Scheffler J.A."/>
            <person name="Scheffler B.E."/>
            <person name="Wendel J.F."/>
        </authorList>
    </citation>
    <scope>NUCLEOTIDE SEQUENCE [LARGE SCALE GENOMIC DNA]</scope>
    <source>
        <strain evidence="2">1</strain>
        <tissue evidence="2">Leaf</tissue>
    </source>
</reference>